<protein>
    <submittedName>
        <fullName evidence="1">Uncharacterized protein</fullName>
    </submittedName>
</protein>
<dbReference type="EMBL" id="SSMQ01000033">
    <property type="protein sequence ID" value="TKD02732.1"/>
    <property type="molecule type" value="Genomic_DNA"/>
</dbReference>
<dbReference type="AlphaFoldDB" id="A0A4U1J6I8"/>
<evidence type="ECO:0000313" key="1">
    <source>
        <dbReference type="EMBL" id="TKD02732.1"/>
    </source>
</evidence>
<keyword evidence="2" id="KW-1185">Reference proteome</keyword>
<dbReference type="Proteomes" id="UP000309215">
    <property type="component" value="Unassembled WGS sequence"/>
</dbReference>
<accession>A0A4U1J6I8</accession>
<evidence type="ECO:0000313" key="2">
    <source>
        <dbReference type="Proteomes" id="UP000309215"/>
    </source>
</evidence>
<organism evidence="1 2">
    <name type="scientific">Polyangium fumosum</name>
    <dbReference type="NCBI Taxonomy" id="889272"/>
    <lineage>
        <taxon>Bacteria</taxon>
        <taxon>Pseudomonadati</taxon>
        <taxon>Myxococcota</taxon>
        <taxon>Polyangia</taxon>
        <taxon>Polyangiales</taxon>
        <taxon>Polyangiaceae</taxon>
        <taxon>Polyangium</taxon>
    </lineage>
</organism>
<proteinExistence type="predicted"/>
<dbReference type="RefSeq" id="WP_136932138.1">
    <property type="nucleotide sequence ID" value="NZ_SSMQ01000033.1"/>
</dbReference>
<gene>
    <name evidence="1" type="ORF">E8A74_27925</name>
</gene>
<sequence length="231" mass="24058">MEEPETIERKETHLGRLVASAASIPDSGYCSSMSAVGAGTTADPLRIALLVRTVDWADEETTPETSRSNTARVHAALEGALATSTAPEALRAAQAVAASTQDFFSGCAAVVAGRQVRIAAIGYVRAWRLRGGRYDVLIEPNIRPANPSPGASVGMLASLGSIESLDQARLAEVVLEPSDLVLITMGGELEEMPEARPSEAITPEVLLGRTRPIGMSPAILVVVGGDPDASS</sequence>
<name>A0A4U1J6I8_9BACT</name>
<comment type="caution">
    <text evidence="1">The sequence shown here is derived from an EMBL/GenBank/DDBJ whole genome shotgun (WGS) entry which is preliminary data.</text>
</comment>
<reference evidence="1 2" key="1">
    <citation type="submission" date="2019-04" db="EMBL/GenBank/DDBJ databases">
        <authorList>
            <person name="Li Y."/>
            <person name="Wang J."/>
        </authorList>
    </citation>
    <scope>NUCLEOTIDE SEQUENCE [LARGE SCALE GENOMIC DNA]</scope>
    <source>
        <strain evidence="1 2">DSM 14668</strain>
    </source>
</reference>